<name>A0A660GLT5_ECOLX</name>
<protein>
    <recommendedName>
        <fullName evidence="1">HNH nuclease domain-containing protein</fullName>
    </recommendedName>
</protein>
<dbReference type="Proteomes" id="UP000475070">
    <property type="component" value="Unassembled WGS sequence"/>
</dbReference>
<evidence type="ECO:0000259" key="1">
    <source>
        <dbReference type="SMART" id="SM00507"/>
    </source>
</evidence>
<dbReference type="EMBL" id="WXKQ01000004">
    <property type="protein sequence ID" value="NAG18760.1"/>
    <property type="molecule type" value="Genomic_DNA"/>
</dbReference>
<dbReference type="CDD" id="cd00085">
    <property type="entry name" value="HNHc"/>
    <property type="match status" value="1"/>
</dbReference>
<reference evidence="2 3" key="1">
    <citation type="journal article" date="2019" name="Nat. Med.">
        <title>A library of human gut bacterial isolates paired with longitudinal multiomics data enables mechanistic microbiome research.</title>
        <authorList>
            <person name="Poyet M."/>
            <person name="Groussin M."/>
            <person name="Gibbons S.M."/>
            <person name="Avila-Pacheco J."/>
            <person name="Jiang X."/>
            <person name="Kearney S.M."/>
            <person name="Perrotta A.R."/>
            <person name="Berdy B."/>
            <person name="Zhao S."/>
            <person name="Lieberman T.D."/>
            <person name="Swanson P.K."/>
            <person name="Smith M."/>
            <person name="Roesemann S."/>
            <person name="Alexander J.E."/>
            <person name="Rich S.A."/>
            <person name="Livny J."/>
            <person name="Vlamakis H."/>
            <person name="Clish C."/>
            <person name="Bullock K."/>
            <person name="Deik A."/>
            <person name="Scott J."/>
            <person name="Pierce K.A."/>
            <person name="Xavier R.J."/>
            <person name="Alm E.J."/>
        </authorList>
    </citation>
    <scope>NUCLEOTIDE SEQUENCE [LARGE SCALE GENOMIC DNA]</scope>
    <source>
        <strain evidence="2 3">BIOML-A112</strain>
    </source>
</reference>
<sequence>MINKITNDIYMPPFIMNKINSFKPFVGGSWDRKDKAIIIFKRLLRKQLLIAQNNCCAYCGLPLGETGKTEIEHLVAKGGPKRPKHIEFTFEVENLYLSCNLCNSPLKKGTKETLIYKDPISYSNCTFSIVHPRYDTPNLHYSWVVSAVEVLIQGITDKGRESIKMFKLDSPPHNEARARIEMLRRYKMLINSPQIDQINAALRYN</sequence>
<accession>A0A660GLT5</accession>
<dbReference type="SMART" id="SM00507">
    <property type="entry name" value="HNHc"/>
    <property type="match status" value="1"/>
</dbReference>
<feature type="domain" description="HNH nuclease" evidence="1">
    <location>
        <begin position="43"/>
        <end position="104"/>
    </location>
</feature>
<dbReference type="AlphaFoldDB" id="A0A660GLT5"/>
<evidence type="ECO:0000313" key="3">
    <source>
        <dbReference type="Proteomes" id="UP000475070"/>
    </source>
</evidence>
<evidence type="ECO:0000313" key="2">
    <source>
        <dbReference type="EMBL" id="NAG18760.1"/>
    </source>
</evidence>
<dbReference type="Gene3D" id="1.10.30.50">
    <property type="match status" value="1"/>
</dbReference>
<organism evidence="2 3">
    <name type="scientific">Escherichia coli</name>
    <dbReference type="NCBI Taxonomy" id="562"/>
    <lineage>
        <taxon>Bacteria</taxon>
        <taxon>Pseudomonadati</taxon>
        <taxon>Pseudomonadota</taxon>
        <taxon>Gammaproteobacteria</taxon>
        <taxon>Enterobacterales</taxon>
        <taxon>Enterobacteriaceae</taxon>
        <taxon>Escherichia</taxon>
    </lineage>
</organism>
<gene>
    <name evidence="2" type="ORF">GUC01_06935</name>
</gene>
<comment type="caution">
    <text evidence="2">The sequence shown here is derived from an EMBL/GenBank/DDBJ whole genome shotgun (WGS) entry which is preliminary data.</text>
</comment>
<proteinExistence type="predicted"/>
<dbReference type="RefSeq" id="WP_072644924.1">
    <property type="nucleotide sequence ID" value="NZ_BDPZ01000018.1"/>
</dbReference>
<dbReference type="InterPro" id="IPR003615">
    <property type="entry name" value="HNH_nuc"/>
</dbReference>